<dbReference type="InterPro" id="IPR034566">
    <property type="entry name" value="MTOPVIB_plant"/>
</dbReference>
<comment type="caution">
    <text evidence="1">The sequence shown here is derived from an EMBL/GenBank/DDBJ whole genome shotgun (WGS) entry which is preliminary data.</text>
</comment>
<dbReference type="GO" id="GO:0042138">
    <property type="term" value="P:meiotic DNA double-strand break formation"/>
    <property type="evidence" value="ECO:0007669"/>
    <property type="project" value="InterPro"/>
</dbReference>
<evidence type="ECO:0000313" key="1">
    <source>
        <dbReference type="EMBL" id="KAF2292757.1"/>
    </source>
</evidence>
<gene>
    <name evidence="1" type="ORF">GH714_027884</name>
</gene>
<dbReference type="GO" id="GO:0000793">
    <property type="term" value="C:condensed chromosome"/>
    <property type="evidence" value="ECO:0007669"/>
    <property type="project" value="TreeGrafter"/>
</dbReference>
<protein>
    <submittedName>
        <fullName evidence="1">Uncharacterized protein</fullName>
    </submittedName>
</protein>
<evidence type="ECO:0000313" key="2">
    <source>
        <dbReference type="Proteomes" id="UP000467840"/>
    </source>
</evidence>
<dbReference type="PANTHER" id="PTHR36722">
    <property type="entry name" value="TYPE 2 DNA TOPOISOMERASE 6 SUBUNIT B-LIKE"/>
    <property type="match status" value="1"/>
</dbReference>
<dbReference type="GO" id="GO:0007131">
    <property type="term" value="P:reciprocal meiotic recombination"/>
    <property type="evidence" value="ECO:0007669"/>
    <property type="project" value="TreeGrafter"/>
</dbReference>
<dbReference type="PANTHER" id="PTHR36722:SF1">
    <property type="entry name" value="TYPE 2 DNA TOPOISOMERASE 6 SUBUNIT B-LIKE"/>
    <property type="match status" value="1"/>
</dbReference>
<name>A0A6A6KVU6_HEVBR</name>
<dbReference type="AlphaFoldDB" id="A0A6A6KVU6"/>
<organism evidence="1 2">
    <name type="scientific">Hevea brasiliensis</name>
    <name type="common">Para rubber tree</name>
    <name type="synonym">Siphonia brasiliensis</name>
    <dbReference type="NCBI Taxonomy" id="3981"/>
    <lineage>
        <taxon>Eukaryota</taxon>
        <taxon>Viridiplantae</taxon>
        <taxon>Streptophyta</taxon>
        <taxon>Embryophyta</taxon>
        <taxon>Tracheophyta</taxon>
        <taxon>Spermatophyta</taxon>
        <taxon>Magnoliopsida</taxon>
        <taxon>eudicotyledons</taxon>
        <taxon>Gunneridae</taxon>
        <taxon>Pentapetalae</taxon>
        <taxon>rosids</taxon>
        <taxon>fabids</taxon>
        <taxon>Malpighiales</taxon>
        <taxon>Euphorbiaceae</taxon>
        <taxon>Crotonoideae</taxon>
        <taxon>Micrandreae</taxon>
        <taxon>Hevea</taxon>
    </lineage>
</organism>
<dbReference type="EMBL" id="JAAGAX010000014">
    <property type="protein sequence ID" value="KAF2292757.1"/>
    <property type="molecule type" value="Genomic_DNA"/>
</dbReference>
<reference evidence="1 2" key="1">
    <citation type="journal article" date="2020" name="Mol. Plant">
        <title>The Chromosome-Based Rubber Tree Genome Provides New Insights into Spurge Genome Evolution and Rubber Biosynthesis.</title>
        <authorList>
            <person name="Liu J."/>
            <person name="Shi C."/>
            <person name="Shi C.C."/>
            <person name="Li W."/>
            <person name="Zhang Q.J."/>
            <person name="Zhang Y."/>
            <person name="Li K."/>
            <person name="Lu H.F."/>
            <person name="Shi C."/>
            <person name="Zhu S.T."/>
            <person name="Xiao Z.Y."/>
            <person name="Nan H."/>
            <person name="Yue Y."/>
            <person name="Zhu X.G."/>
            <person name="Wu Y."/>
            <person name="Hong X.N."/>
            <person name="Fan G.Y."/>
            <person name="Tong Y."/>
            <person name="Zhang D."/>
            <person name="Mao C.L."/>
            <person name="Liu Y.L."/>
            <person name="Hao S.J."/>
            <person name="Liu W.Q."/>
            <person name="Lv M.Q."/>
            <person name="Zhang H.B."/>
            <person name="Liu Y."/>
            <person name="Hu-Tang G.R."/>
            <person name="Wang J.P."/>
            <person name="Wang J.H."/>
            <person name="Sun Y.H."/>
            <person name="Ni S.B."/>
            <person name="Chen W.B."/>
            <person name="Zhang X.C."/>
            <person name="Jiao Y.N."/>
            <person name="Eichler E.E."/>
            <person name="Li G.H."/>
            <person name="Liu X."/>
            <person name="Gao L.Z."/>
        </authorList>
    </citation>
    <scope>NUCLEOTIDE SEQUENCE [LARGE SCALE GENOMIC DNA]</scope>
    <source>
        <strain evidence="2">cv. GT1</strain>
        <tissue evidence="1">Leaf</tissue>
    </source>
</reference>
<sequence>MDISSSVSKFCFHLISSAFQRCRVSEHICRLSVVLKSSPASDPPIIRISISDTGIGSSLEEFQNLRCSWEGIGVEKWDGLLSATTTSSHSKDTSSIFSQNVAFELVAGCEDVPGSQYEKVFLANESNHLTFSTSSVECLKSGLEDYVLKHGHRLNHNCKSCFSTWGHLKVGSGTACSLESHKNSGSGLMMEVIRSYAPDLARSIAGLILSSNDSDFQKECFSLLGLQSREIGEETVEESIKEKIISVIDMNDRKSQRSKEVAVAPAPLLFEDNRCWNSKFQDEEYEGEDEF</sequence>
<accession>A0A6A6KVU6</accession>
<proteinExistence type="predicted"/>
<keyword evidence="2" id="KW-1185">Reference proteome</keyword>
<dbReference type="GO" id="GO:0030674">
    <property type="term" value="F:protein-macromolecule adaptor activity"/>
    <property type="evidence" value="ECO:0007669"/>
    <property type="project" value="TreeGrafter"/>
</dbReference>
<dbReference type="Proteomes" id="UP000467840">
    <property type="component" value="Chromosome 13"/>
</dbReference>